<protein>
    <submittedName>
        <fullName evidence="8">Interferon regulatory factor 3</fullName>
    </submittedName>
</protein>
<dbReference type="SMART" id="SM01243">
    <property type="entry name" value="IRF-3"/>
    <property type="match status" value="1"/>
</dbReference>
<dbReference type="GO" id="GO:0019904">
    <property type="term" value="F:protein domain specific binding"/>
    <property type="evidence" value="ECO:0007669"/>
    <property type="project" value="Ensembl"/>
</dbReference>
<feature type="compositionally biased region" description="Polar residues" evidence="6">
    <location>
        <begin position="132"/>
        <end position="150"/>
    </location>
</feature>
<dbReference type="InterPro" id="IPR036388">
    <property type="entry name" value="WH-like_DNA-bd_sf"/>
</dbReference>
<dbReference type="GO" id="GO:0005829">
    <property type="term" value="C:cytosol"/>
    <property type="evidence" value="ECO:0007669"/>
    <property type="project" value="Ensembl"/>
</dbReference>
<evidence type="ECO:0000313" key="8">
    <source>
        <dbReference type="Ensembl" id="ENSTMTP00000030223.1"/>
    </source>
</evidence>
<dbReference type="GO" id="GO:0000785">
    <property type="term" value="C:chromatin"/>
    <property type="evidence" value="ECO:0007669"/>
    <property type="project" value="Ensembl"/>
</dbReference>
<feature type="domain" description="IRF tryptophan pentad repeat" evidence="7">
    <location>
        <begin position="5"/>
        <end position="111"/>
    </location>
</feature>
<name>A0A674KB72_9SAUR</name>
<dbReference type="PRINTS" id="PR00267">
    <property type="entry name" value="INTFRNREGFCT"/>
</dbReference>
<organism evidence="8 9">
    <name type="scientific">Terrapene triunguis</name>
    <name type="common">Three-toed box turtle</name>
    <dbReference type="NCBI Taxonomy" id="2587831"/>
    <lineage>
        <taxon>Eukaryota</taxon>
        <taxon>Metazoa</taxon>
        <taxon>Chordata</taxon>
        <taxon>Craniata</taxon>
        <taxon>Vertebrata</taxon>
        <taxon>Euteleostomi</taxon>
        <taxon>Archelosauria</taxon>
        <taxon>Testudinata</taxon>
        <taxon>Testudines</taxon>
        <taxon>Cryptodira</taxon>
        <taxon>Durocryptodira</taxon>
        <taxon>Testudinoidea</taxon>
        <taxon>Emydidae</taxon>
        <taxon>Terrapene</taxon>
    </lineage>
</organism>
<dbReference type="SUPFAM" id="SSF46785">
    <property type="entry name" value="Winged helix' DNA-binding domain"/>
    <property type="match status" value="1"/>
</dbReference>
<keyword evidence="4" id="KW-0804">Transcription</keyword>
<dbReference type="GO" id="GO:0002753">
    <property type="term" value="P:cytoplasmic pattern recognition receptor signaling pathway"/>
    <property type="evidence" value="ECO:0007669"/>
    <property type="project" value="Ensembl"/>
</dbReference>
<dbReference type="SMART" id="SM00348">
    <property type="entry name" value="IRF"/>
    <property type="match status" value="1"/>
</dbReference>
<keyword evidence="2" id="KW-0805">Transcription regulation</keyword>
<dbReference type="InterPro" id="IPR017855">
    <property type="entry name" value="SMAD-like_dom_sf"/>
</dbReference>
<dbReference type="Gene3D" id="1.10.10.10">
    <property type="entry name" value="Winged helix-like DNA-binding domain superfamily/Winged helix DNA-binding domain"/>
    <property type="match status" value="1"/>
</dbReference>
<evidence type="ECO:0000256" key="1">
    <source>
        <dbReference type="ARBA" id="ARBA00004123"/>
    </source>
</evidence>
<dbReference type="GO" id="GO:0098586">
    <property type="term" value="P:cellular response to virus"/>
    <property type="evidence" value="ECO:0007669"/>
    <property type="project" value="Ensembl"/>
</dbReference>
<dbReference type="PANTHER" id="PTHR11949:SF1">
    <property type="entry name" value="INTERFERON REGULATORY FACTOR 3"/>
    <property type="match status" value="1"/>
</dbReference>
<dbReference type="GO" id="GO:0032481">
    <property type="term" value="P:positive regulation of type I interferon production"/>
    <property type="evidence" value="ECO:0007669"/>
    <property type="project" value="Ensembl"/>
</dbReference>
<dbReference type="GO" id="GO:0005634">
    <property type="term" value="C:nucleus"/>
    <property type="evidence" value="ECO:0007669"/>
    <property type="project" value="UniProtKB-SubCell"/>
</dbReference>
<dbReference type="CDD" id="cd00103">
    <property type="entry name" value="IRF"/>
    <property type="match status" value="1"/>
</dbReference>
<dbReference type="Pfam" id="PF00605">
    <property type="entry name" value="IRF"/>
    <property type="match status" value="1"/>
</dbReference>
<dbReference type="GO" id="GO:0035666">
    <property type="term" value="P:TRIF-dependent toll-like receptor signaling pathway"/>
    <property type="evidence" value="ECO:0007669"/>
    <property type="project" value="Ensembl"/>
</dbReference>
<keyword evidence="5" id="KW-0539">Nucleus</keyword>
<dbReference type="GO" id="GO:0042803">
    <property type="term" value="F:protein homodimerization activity"/>
    <property type="evidence" value="ECO:0007669"/>
    <property type="project" value="Ensembl"/>
</dbReference>
<dbReference type="AlphaFoldDB" id="A0A674KB72"/>
<gene>
    <name evidence="8" type="primary">IRF3</name>
</gene>
<proteinExistence type="predicted"/>
<dbReference type="Proteomes" id="UP000472274">
    <property type="component" value="Unplaced"/>
</dbReference>
<feature type="region of interest" description="Disordered" evidence="6">
    <location>
        <begin position="117"/>
        <end position="150"/>
    </location>
</feature>
<dbReference type="RefSeq" id="XP_026502236.1">
    <property type="nucleotide sequence ID" value="XM_026646451.1"/>
</dbReference>
<dbReference type="GO" id="GO:0000978">
    <property type="term" value="F:RNA polymerase II cis-regulatory region sequence-specific DNA binding"/>
    <property type="evidence" value="ECO:0007669"/>
    <property type="project" value="Ensembl"/>
</dbReference>
<dbReference type="InterPro" id="IPR019471">
    <property type="entry name" value="Interferon_reg_factor-3"/>
</dbReference>
<evidence type="ECO:0000256" key="3">
    <source>
        <dbReference type="ARBA" id="ARBA00023125"/>
    </source>
</evidence>
<dbReference type="GO" id="GO:0005739">
    <property type="term" value="C:mitochondrion"/>
    <property type="evidence" value="ECO:0007669"/>
    <property type="project" value="Ensembl"/>
</dbReference>
<sequence>MGTPKPLIVPWLRKKLDGGCYPGVRWLDQGRTQFRVPWKHGLRQDASTEDFQLFRDWAIDSGSFRPGQDAPAPSVWKRNFRSALNRKPGIQVLQDHSSDSADPHKVYEILPDGARAGADEAPSAAMGGTEADASSQLLDRSGGSFSSSQNEELDDILKALDLSSPDEDALGPALAPGAPYASDVATGGALSPGFGDFPPLVPAPSSVEQLLGSNELMTFFEVRVYYRGHLVLQMLVPNPQGFRLVPPSPGPSPCPELADVVLPDPGALVDRVQASYTARLLQGLGDGVLLRVEGPSLCATRQGRLHAYWGRTETPEPGAEGGELSKEGYTPLYDLPRFIRELICFMEGQGRSPTYELWLCLGEAWPDTGRPWKKKLIMVQVVPTALQTLHQLSQARGASSLRAEELDLRFSDSLGEAGLLGALRDWGERMESQPYG</sequence>
<dbReference type="GO" id="GO:0042981">
    <property type="term" value="P:regulation of apoptotic process"/>
    <property type="evidence" value="ECO:0007669"/>
    <property type="project" value="Ensembl"/>
</dbReference>
<keyword evidence="3" id="KW-0238">DNA-binding</keyword>
<accession>A0A674KB72</accession>
<dbReference type="InterPro" id="IPR008984">
    <property type="entry name" value="SMAD_FHA_dom_sf"/>
</dbReference>
<dbReference type="GO" id="GO:0001228">
    <property type="term" value="F:DNA-binding transcription activator activity, RNA polymerase II-specific"/>
    <property type="evidence" value="ECO:0007669"/>
    <property type="project" value="Ensembl"/>
</dbReference>
<dbReference type="RefSeq" id="XP_026502235.1">
    <property type="nucleotide sequence ID" value="XM_026646450.1"/>
</dbReference>
<dbReference type="SUPFAM" id="SSF49879">
    <property type="entry name" value="SMAD/FHA domain"/>
    <property type="match status" value="1"/>
</dbReference>
<dbReference type="Gene3D" id="2.60.200.10">
    <property type="match status" value="1"/>
</dbReference>
<evidence type="ECO:0000256" key="4">
    <source>
        <dbReference type="ARBA" id="ARBA00023163"/>
    </source>
</evidence>
<comment type="subcellular location">
    <subcellularLocation>
        <location evidence="1">Nucleus</location>
    </subcellularLocation>
</comment>
<evidence type="ECO:0000313" key="9">
    <source>
        <dbReference type="Proteomes" id="UP000472274"/>
    </source>
</evidence>
<reference evidence="8" key="1">
    <citation type="submission" date="2025-08" db="UniProtKB">
        <authorList>
            <consortium name="Ensembl"/>
        </authorList>
    </citation>
    <scope>IDENTIFICATION</scope>
</reference>
<dbReference type="PANTHER" id="PTHR11949">
    <property type="entry name" value="INTERFERON REGULATORY FACTOR"/>
    <property type="match status" value="1"/>
</dbReference>
<dbReference type="Pfam" id="PF10401">
    <property type="entry name" value="IRF-3"/>
    <property type="match status" value="1"/>
</dbReference>
<evidence type="ECO:0000256" key="6">
    <source>
        <dbReference type="SAM" id="MobiDB-lite"/>
    </source>
</evidence>
<dbReference type="InterPro" id="IPR001346">
    <property type="entry name" value="Interferon_reg_fact_DNA-bd_dom"/>
</dbReference>
<dbReference type="InParanoid" id="A0A674KB72"/>
<keyword evidence="9" id="KW-1185">Reference proteome</keyword>
<dbReference type="CTD" id="3661"/>
<dbReference type="GeneID" id="112124466"/>
<evidence type="ECO:0000256" key="5">
    <source>
        <dbReference type="ARBA" id="ARBA00023242"/>
    </source>
</evidence>
<dbReference type="InterPro" id="IPR036390">
    <property type="entry name" value="WH_DNA-bd_sf"/>
</dbReference>
<dbReference type="PROSITE" id="PS51507">
    <property type="entry name" value="IRF_2"/>
    <property type="match status" value="1"/>
</dbReference>
<evidence type="ECO:0000259" key="7">
    <source>
        <dbReference type="PROSITE" id="PS51507"/>
    </source>
</evidence>
<dbReference type="PROSITE" id="PS00601">
    <property type="entry name" value="IRF_1"/>
    <property type="match status" value="1"/>
</dbReference>
<dbReference type="InterPro" id="IPR019817">
    <property type="entry name" value="Interferon_reg_fac_CS"/>
</dbReference>
<dbReference type="Ensembl" id="ENSTMTT00000031327.1">
    <property type="protein sequence ID" value="ENSTMTP00000030223.1"/>
    <property type="gene ID" value="ENSTMTG00000021814.1"/>
</dbReference>
<reference evidence="8" key="2">
    <citation type="submission" date="2025-09" db="UniProtKB">
        <authorList>
            <consortium name="Ensembl"/>
        </authorList>
    </citation>
    <scope>IDENTIFICATION</scope>
</reference>
<dbReference type="GeneTree" id="ENSGT00940000160569"/>
<dbReference type="GO" id="GO:0034142">
    <property type="term" value="P:toll-like receptor 4 signaling pathway"/>
    <property type="evidence" value="ECO:0007669"/>
    <property type="project" value="Ensembl"/>
</dbReference>
<evidence type="ECO:0000256" key="2">
    <source>
        <dbReference type="ARBA" id="ARBA00023015"/>
    </source>
</evidence>